<dbReference type="Proteomes" id="UP000003175">
    <property type="component" value="Unassembled WGS sequence"/>
</dbReference>
<dbReference type="EMBL" id="ADGH01000012">
    <property type="protein sequence ID" value="EHG24467.1"/>
    <property type="molecule type" value="Genomic_DNA"/>
</dbReference>
<evidence type="ECO:0000313" key="2">
    <source>
        <dbReference type="EMBL" id="EHG24467.1"/>
    </source>
</evidence>
<keyword evidence="1" id="KW-0732">Signal</keyword>
<evidence type="ECO:0000313" key="3">
    <source>
        <dbReference type="Proteomes" id="UP000003175"/>
    </source>
</evidence>
<accession>A0ABN0DPD3</accession>
<organism evidence="2 3">
    <name type="scientific">Selenomonas noxia F0398</name>
    <dbReference type="NCBI Taxonomy" id="702437"/>
    <lineage>
        <taxon>Bacteria</taxon>
        <taxon>Bacillati</taxon>
        <taxon>Bacillota</taxon>
        <taxon>Negativicutes</taxon>
        <taxon>Selenomonadales</taxon>
        <taxon>Selenomonadaceae</taxon>
        <taxon>Selenomonas</taxon>
    </lineage>
</organism>
<evidence type="ECO:0000256" key="1">
    <source>
        <dbReference type="SAM" id="SignalP"/>
    </source>
</evidence>
<keyword evidence="3" id="KW-1185">Reference proteome</keyword>
<gene>
    <name evidence="2" type="ORF">HMPREF9432_01317</name>
</gene>
<feature type="signal peptide" evidence="1">
    <location>
        <begin position="1"/>
        <end position="21"/>
    </location>
</feature>
<reference evidence="2 3" key="1">
    <citation type="submission" date="2011-08" db="EMBL/GenBank/DDBJ databases">
        <title>The Genome Sequence of Selenomonas noxia F0398.</title>
        <authorList>
            <consortium name="The Broad Institute Genome Sequencing Platform"/>
            <person name="Earl A."/>
            <person name="Ward D."/>
            <person name="Feldgarden M."/>
            <person name="Gevers D."/>
            <person name="Izard J."/>
            <person name="Ganesan A."/>
            <person name="Blanton J.M."/>
            <person name="Baranova O.V."/>
            <person name="Tanner A.C."/>
            <person name="Dewhirst F.E."/>
            <person name="Young S.K."/>
            <person name="Zeng Q."/>
            <person name="Gargeya S."/>
            <person name="Fitzgerald M."/>
            <person name="Haas B."/>
            <person name="Abouelleil A."/>
            <person name="Alvarado L."/>
            <person name="Arachchi H.M."/>
            <person name="Berlin A."/>
            <person name="Brown A."/>
            <person name="Chapman S.B."/>
            <person name="Chen Z."/>
            <person name="Dunbar C."/>
            <person name="Freedman E."/>
            <person name="Gearin G."/>
            <person name="Gellesch M."/>
            <person name="Goldberg J."/>
            <person name="Griggs A."/>
            <person name="Gujja S."/>
            <person name="Heiman D."/>
            <person name="Howarth C."/>
            <person name="Larson L."/>
            <person name="Lui A."/>
            <person name="MacDonald P.J.P."/>
            <person name="Montmayeur A."/>
            <person name="Murphy C."/>
            <person name="Neiman D."/>
            <person name="Pearson M."/>
            <person name="Priest M."/>
            <person name="Roberts A."/>
            <person name="Saif S."/>
            <person name="Shea T."/>
            <person name="Shenoy N."/>
            <person name="Sisk P."/>
            <person name="Stolte C."/>
            <person name="Sykes S."/>
            <person name="Wortman J."/>
            <person name="Nusbaum C."/>
            <person name="Birren B."/>
        </authorList>
    </citation>
    <scope>NUCLEOTIDE SEQUENCE [LARGE SCALE GENOMIC DNA]</scope>
    <source>
        <strain evidence="2 3">F0398</strain>
    </source>
</reference>
<comment type="caution">
    <text evidence="2">The sequence shown here is derived from an EMBL/GenBank/DDBJ whole genome shotgun (WGS) entry which is preliminary data.</text>
</comment>
<sequence length="35" mass="3543">MKKSVLSGLITGVLTIVTAYAAPSASAEETTDEST</sequence>
<name>A0ABN0DPD3_9FIRM</name>
<proteinExistence type="predicted"/>
<protein>
    <submittedName>
        <fullName evidence="2">Uncharacterized protein</fullName>
    </submittedName>
</protein>
<feature type="chain" id="PRO_5047516869" evidence="1">
    <location>
        <begin position="22"/>
        <end position="35"/>
    </location>
</feature>